<evidence type="ECO:0000313" key="1">
    <source>
        <dbReference type="EMBL" id="MEN0643060.1"/>
    </source>
</evidence>
<protein>
    <submittedName>
        <fullName evidence="1">Uncharacterized protein</fullName>
    </submittedName>
</protein>
<keyword evidence="2" id="KW-1185">Reference proteome</keyword>
<organism evidence="1 2">
    <name type="scientific">Alkalicoccobacillus gibsonii</name>
    <dbReference type="NCBI Taxonomy" id="79881"/>
    <lineage>
        <taxon>Bacteria</taxon>
        <taxon>Bacillati</taxon>
        <taxon>Bacillota</taxon>
        <taxon>Bacilli</taxon>
        <taxon>Bacillales</taxon>
        <taxon>Bacillaceae</taxon>
        <taxon>Alkalicoccobacillus</taxon>
    </lineage>
</organism>
<name>A0ABU9VGM7_9BACI</name>
<sequence>MKTRTKAMICGGIFLTLLVAGGITESINHEKRQADRNGQTIQGVNESWNDDFAPREYIKIRPKQTKEELPE</sequence>
<accession>A0ABU9VGM7</accession>
<dbReference type="EMBL" id="JBCITK010000001">
    <property type="protein sequence ID" value="MEN0643060.1"/>
    <property type="molecule type" value="Genomic_DNA"/>
</dbReference>
<evidence type="ECO:0000313" key="2">
    <source>
        <dbReference type="Proteomes" id="UP001418796"/>
    </source>
</evidence>
<dbReference type="RefSeq" id="WP_203086409.1">
    <property type="nucleotide sequence ID" value="NZ_JAEUZA010000001.1"/>
</dbReference>
<gene>
    <name evidence="1" type="ORF">MKY91_07865</name>
</gene>
<dbReference type="Proteomes" id="UP001418796">
    <property type="component" value="Unassembled WGS sequence"/>
</dbReference>
<proteinExistence type="predicted"/>
<reference evidence="1 2" key="1">
    <citation type="submission" date="2024-03" db="EMBL/GenBank/DDBJ databases">
        <title>Bacilli Hybrid Assemblies.</title>
        <authorList>
            <person name="Kovac J."/>
        </authorList>
    </citation>
    <scope>NUCLEOTIDE SEQUENCE [LARGE SCALE GENOMIC DNA]</scope>
    <source>
        <strain evidence="1 2">FSL R7-0666</strain>
    </source>
</reference>
<comment type="caution">
    <text evidence="1">The sequence shown here is derived from an EMBL/GenBank/DDBJ whole genome shotgun (WGS) entry which is preliminary data.</text>
</comment>